<accession>A0ABT8WVE0</accession>
<evidence type="ECO:0000313" key="3">
    <source>
        <dbReference type="Proteomes" id="UP001176806"/>
    </source>
</evidence>
<keyword evidence="1" id="KW-0732">Signal</keyword>
<sequence>MKLNLLIVLSCFFVLTNCSLNDDNNNIDDTVVFPTWHLINVTGGLAGIDDSFDLRTIIWTFNITDQVMTVVNNNTDDTKEDGLDSGTYNYSILEEDEDDFLFVEEDEMGVLTLSQSQKFLEIDENFTSEGDGADGFIYTFERVLVAQEEEE</sequence>
<protein>
    <recommendedName>
        <fullName evidence="4">Lipocalin-like domain-containing protein</fullName>
    </recommendedName>
</protein>
<name>A0ABT8WVE0_9FLAO</name>
<gene>
    <name evidence="2" type="ORF">Q4Q40_23345</name>
</gene>
<organism evidence="2 3">
    <name type="scientific">Flavivirga jejuensis</name>
    <dbReference type="NCBI Taxonomy" id="870487"/>
    <lineage>
        <taxon>Bacteria</taxon>
        <taxon>Pseudomonadati</taxon>
        <taxon>Bacteroidota</taxon>
        <taxon>Flavobacteriia</taxon>
        <taxon>Flavobacteriales</taxon>
        <taxon>Flavobacteriaceae</taxon>
        <taxon>Flavivirga</taxon>
    </lineage>
</organism>
<evidence type="ECO:0008006" key="4">
    <source>
        <dbReference type="Google" id="ProtNLM"/>
    </source>
</evidence>
<dbReference type="Proteomes" id="UP001176806">
    <property type="component" value="Unassembled WGS sequence"/>
</dbReference>
<reference evidence="2" key="1">
    <citation type="submission" date="2023-07" db="EMBL/GenBank/DDBJ databases">
        <title>Two novel species in the genus Flavivirga.</title>
        <authorList>
            <person name="Kwon K."/>
        </authorList>
    </citation>
    <scope>NUCLEOTIDE SEQUENCE</scope>
    <source>
        <strain evidence="2">KACC 14158</strain>
    </source>
</reference>
<dbReference type="RefSeq" id="WP_303304473.1">
    <property type="nucleotide sequence ID" value="NZ_BAABDA010000058.1"/>
</dbReference>
<feature type="signal peptide" evidence="1">
    <location>
        <begin position="1"/>
        <end position="21"/>
    </location>
</feature>
<evidence type="ECO:0000256" key="1">
    <source>
        <dbReference type="SAM" id="SignalP"/>
    </source>
</evidence>
<feature type="chain" id="PRO_5047178236" description="Lipocalin-like domain-containing protein" evidence="1">
    <location>
        <begin position="22"/>
        <end position="151"/>
    </location>
</feature>
<keyword evidence="3" id="KW-1185">Reference proteome</keyword>
<evidence type="ECO:0000313" key="2">
    <source>
        <dbReference type="EMBL" id="MDO5977143.1"/>
    </source>
</evidence>
<comment type="caution">
    <text evidence="2">The sequence shown here is derived from an EMBL/GenBank/DDBJ whole genome shotgun (WGS) entry which is preliminary data.</text>
</comment>
<proteinExistence type="predicted"/>
<dbReference type="EMBL" id="JAUOEL010000013">
    <property type="protein sequence ID" value="MDO5977143.1"/>
    <property type="molecule type" value="Genomic_DNA"/>
</dbReference>